<dbReference type="InterPro" id="IPR004843">
    <property type="entry name" value="Calcineurin-like_PHP"/>
</dbReference>
<accession>A0A381E735</accession>
<dbReference type="GO" id="GO:0006310">
    <property type="term" value="P:DNA recombination"/>
    <property type="evidence" value="ECO:0007669"/>
    <property type="project" value="UniProtKB-KW"/>
</dbReference>
<dbReference type="Gene3D" id="3.60.21.10">
    <property type="match status" value="1"/>
</dbReference>
<dbReference type="InterPro" id="IPR041796">
    <property type="entry name" value="Mre11_N"/>
</dbReference>
<evidence type="ECO:0000256" key="5">
    <source>
        <dbReference type="ARBA" id="ARBA00022801"/>
    </source>
</evidence>
<dbReference type="Pfam" id="PF12320">
    <property type="entry name" value="SbcD_C"/>
    <property type="match status" value="1"/>
</dbReference>
<keyword evidence="4 7" id="KW-0540">Nuclease</keyword>
<dbReference type="GO" id="GO:0006260">
    <property type="term" value="P:DNA replication"/>
    <property type="evidence" value="ECO:0007669"/>
    <property type="project" value="UniProtKB-KW"/>
</dbReference>
<proteinExistence type="inferred from homology"/>
<keyword evidence="7" id="KW-0255">Endonuclease</keyword>
<comment type="similarity">
    <text evidence="1 7">Belongs to the SbcD family.</text>
</comment>
<evidence type="ECO:0000259" key="9">
    <source>
        <dbReference type="Pfam" id="PF12320"/>
    </source>
</evidence>
<evidence type="ECO:0000256" key="6">
    <source>
        <dbReference type="ARBA" id="ARBA00022839"/>
    </source>
</evidence>
<keyword evidence="7" id="KW-0233">DNA recombination</keyword>
<dbReference type="NCBIfam" id="TIGR00619">
    <property type="entry name" value="sbcd"/>
    <property type="match status" value="1"/>
</dbReference>
<keyword evidence="11" id="KW-1185">Reference proteome</keyword>
<dbReference type="OrthoDB" id="9773856at2"/>
<evidence type="ECO:0000256" key="3">
    <source>
        <dbReference type="ARBA" id="ARBA00013365"/>
    </source>
</evidence>
<dbReference type="InterPro" id="IPR026843">
    <property type="entry name" value="SbcD_C"/>
</dbReference>
<keyword evidence="6 7" id="KW-0269">Exonuclease</keyword>
<protein>
    <recommendedName>
        <fullName evidence="3 7">Nuclease SbcCD subunit D</fullName>
    </recommendedName>
</protein>
<sequence length="408" mass="44665">MKLIHTADWHLGRALYGRKRYDEQGAFLDWLLATLSAEHADALIIAGDIFDSGNPPNRAQALYYDFLCRAAATTCRHIIITAGNHDSPTFLDAPRELLRALNIHIIGSAGSPVDETLLLRAPDGSVEAICCAVPYLRERDIRSVDAGESGDDKARKLLEGIRAHYAATIAHAETLRATHGADIPLIATGHLFAAGGSTTDGDGTRDLYIGSLAHVPADAFPATIDYLALGHLHRPQTVGGDPTRRYSGAPLAFGFGEAGQEKSLTLVTFAGRRPHISTLAIPCWQTLVRIHGDWPAIKNRLHDLAASTAPVWLEIEYDGAEHIADLRERLQQQTEGTLLDILRIKNNRITARVLAQDHAAERLDDLDPNDVFSRCLDAHNIPAEQRPDLHAAYRQILTDIREADNNAE</sequence>
<dbReference type="EMBL" id="UFUW01000001">
    <property type="protein sequence ID" value="SUX22227.1"/>
    <property type="molecule type" value="Genomic_DNA"/>
</dbReference>
<dbReference type="Gene3D" id="3.30.160.720">
    <property type="match status" value="1"/>
</dbReference>
<name>A0A381E735_9GAMM</name>
<evidence type="ECO:0000259" key="8">
    <source>
        <dbReference type="Pfam" id="PF00149"/>
    </source>
</evidence>
<dbReference type="RefSeq" id="WP_115611513.1">
    <property type="nucleotide sequence ID" value="NZ_JBHLZC010000001.1"/>
</dbReference>
<reference evidence="10 11" key="1">
    <citation type="submission" date="2018-06" db="EMBL/GenBank/DDBJ databases">
        <authorList>
            <consortium name="Pathogen Informatics"/>
            <person name="Doyle S."/>
        </authorList>
    </citation>
    <scope>NUCLEOTIDE SEQUENCE [LARGE SCALE GENOMIC DNA]</scope>
    <source>
        <strain evidence="10 11">NCTC13294</strain>
    </source>
</reference>
<dbReference type="GO" id="GO:0004519">
    <property type="term" value="F:endonuclease activity"/>
    <property type="evidence" value="ECO:0007669"/>
    <property type="project" value="UniProtKB-KW"/>
</dbReference>
<keyword evidence="5 7" id="KW-0378">Hydrolase</keyword>
<dbReference type="InterPro" id="IPR004593">
    <property type="entry name" value="SbcD"/>
</dbReference>
<dbReference type="AlphaFoldDB" id="A0A381E735"/>
<evidence type="ECO:0000256" key="2">
    <source>
        <dbReference type="ARBA" id="ARBA00011322"/>
    </source>
</evidence>
<dbReference type="Pfam" id="PF00149">
    <property type="entry name" value="Metallophos"/>
    <property type="match status" value="1"/>
</dbReference>
<keyword evidence="7" id="KW-0235">DNA replication</keyword>
<evidence type="ECO:0000313" key="10">
    <source>
        <dbReference type="EMBL" id="SUX22227.1"/>
    </source>
</evidence>
<feature type="domain" description="Calcineurin-like phosphoesterase" evidence="8">
    <location>
        <begin position="1"/>
        <end position="99"/>
    </location>
</feature>
<evidence type="ECO:0000313" key="11">
    <source>
        <dbReference type="Proteomes" id="UP000254572"/>
    </source>
</evidence>
<evidence type="ECO:0000256" key="7">
    <source>
        <dbReference type="RuleBase" id="RU363069"/>
    </source>
</evidence>
<dbReference type="GO" id="GO:0008408">
    <property type="term" value="F:3'-5' exonuclease activity"/>
    <property type="evidence" value="ECO:0007669"/>
    <property type="project" value="InterPro"/>
</dbReference>
<organism evidence="10 11">
    <name type="scientific">Cardiobacterium valvarum</name>
    <dbReference type="NCBI Taxonomy" id="194702"/>
    <lineage>
        <taxon>Bacteria</taxon>
        <taxon>Pseudomonadati</taxon>
        <taxon>Pseudomonadota</taxon>
        <taxon>Gammaproteobacteria</taxon>
        <taxon>Cardiobacteriales</taxon>
        <taxon>Cardiobacteriaceae</taxon>
        <taxon>Cardiobacterium</taxon>
    </lineage>
</organism>
<dbReference type="PANTHER" id="PTHR30337">
    <property type="entry name" value="COMPONENT OF ATP-DEPENDENT DSDNA EXONUCLEASE"/>
    <property type="match status" value="1"/>
</dbReference>
<comment type="subunit">
    <text evidence="2 7">Heterodimer of SbcC and SbcD.</text>
</comment>
<dbReference type="InterPro" id="IPR050535">
    <property type="entry name" value="DNA_Repair-Maintenance_Comp"/>
</dbReference>
<dbReference type="PANTHER" id="PTHR30337:SF0">
    <property type="entry name" value="NUCLEASE SBCCD SUBUNIT D"/>
    <property type="match status" value="1"/>
</dbReference>
<gene>
    <name evidence="7 10" type="primary">sbcD</name>
    <name evidence="10" type="ORF">NCTC13294_01198</name>
</gene>
<dbReference type="SUPFAM" id="SSF56300">
    <property type="entry name" value="Metallo-dependent phosphatases"/>
    <property type="match status" value="1"/>
</dbReference>
<dbReference type="Proteomes" id="UP000254572">
    <property type="component" value="Unassembled WGS sequence"/>
</dbReference>
<dbReference type="CDD" id="cd00840">
    <property type="entry name" value="MPP_Mre11_N"/>
    <property type="match status" value="1"/>
</dbReference>
<comment type="function">
    <text evidence="7">SbcCD cleaves DNA hairpin structures. These structures can inhibit DNA replication and are intermediates in certain DNA recombination reactions. The complex acts as a 3'-&gt;5' double strand exonuclease that can open hairpins. It also has a 5' single-strand endonuclease activity.</text>
</comment>
<evidence type="ECO:0000256" key="1">
    <source>
        <dbReference type="ARBA" id="ARBA00010555"/>
    </source>
</evidence>
<dbReference type="InterPro" id="IPR029052">
    <property type="entry name" value="Metallo-depent_PP-like"/>
</dbReference>
<feature type="domain" description="Nuclease SbcCD subunit D C-terminal" evidence="9">
    <location>
        <begin position="283"/>
        <end position="379"/>
    </location>
</feature>
<evidence type="ECO:0000256" key="4">
    <source>
        <dbReference type="ARBA" id="ARBA00022722"/>
    </source>
</evidence>